<dbReference type="AlphaFoldDB" id="A0A0K0Y6X4"/>
<reference evidence="4 5" key="1">
    <citation type="journal article" date="2015" name="Genome Announc.">
        <title>Closed Genome Sequence of Octadecabacter temperatus SB1, the First Mesophilic Species of the Genus Octadecabacter.</title>
        <authorList>
            <person name="Voget S."/>
            <person name="Billerbeck S."/>
            <person name="Simon M."/>
            <person name="Daniel R."/>
        </authorList>
    </citation>
    <scope>NUCLEOTIDE SEQUENCE [LARGE SCALE GENOMIC DNA]</scope>
    <source>
        <strain evidence="4 5">SB1</strain>
    </source>
</reference>
<name>A0A0K0Y6X4_9RHOB</name>
<dbReference type="RefSeq" id="WP_049834961.1">
    <property type="nucleotide sequence ID" value="NZ_CP012160.1"/>
</dbReference>
<evidence type="ECO:0000313" key="4">
    <source>
        <dbReference type="EMBL" id="AKS46675.1"/>
    </source>
</evidence>
<dbReference type="GO" id="GO:0030313">
    <property type="term" value="C:cell envelope"/>
    <property type="evidence" value="ECO:0007669"/>
    <property type="project" value="UniProtKB-SubCell"/>
</dbReference>
<keyword evidence="2" id="KW-0732">Signal</keyword>
<feature type="domain" description="Imelysin-like" evidence="3">
    <location>
        <begin position="32"/>
        <end position="292"/>
    </location>
</feature>
<protein>
    <submittedName>
        <fullName evidence="4">Imelysin</fullName>
    </submittedName>
</protein>
<dbReference type="InterPro" id="IPR034984">
    <property type="entry name" value="Imelysin-like_IPPA"/>
</dbReference>
<dbReference type="Gene3D" id="1.20.1420.20">
    <property type="entry name" value="M75 peptidase, HXXE motif"/>
    <property type="match status" value="1"/>
</dbReference>
<dbReference type="KEGG" id="otm:OSB_21360"/>
<accession>A0A0K0Y6X4</accession>
<gene>
    <name evidence="4" type="ORF">OSB_21360</name>
</gene>
<dbReference type="Proteomes" id="UP000067444">
    <property type="component" value="Chromosome"/>
</dbReference>
<evidence type="ECO:0000313" key="5">
    <source>
        <dbReference type="Proteomes" id="UP000067444"/>
    </source>
</evidence>
<dbReference type="CDD" id="cd14659">
    <property type="entry name" value="Imelysin-like_IPPA"/>
    <property type="match status" value="1"/>
</dbReference>
<comment type="subcellular location">
    <subcellularLocation>
        <location evidence="1">Cell envelope</location>
    </subcellularLocation>
</comment>
<dbReference type="EMBL" id="CP012160">
    <property type="protein sequence ID" value="AKS46675.1"/>
    <property type="molecule type" value="Genomic_DNA"/>
</dbReference>
<organism evidence="4 5">
    <name type="scientific">Octadecabacter temperatus</name>
    <dbReference type="NCBI Taxonomy" id="1458307"/>
    <lineage>
        <taxon>Bacteria</taxon>
        <taxon>Pseudomonadati</taxon>
        <taxon>Pseudomonadota</taxon>
        <taxon>Alphaproteobacteria</taxon>
        <taxon>Rhodobacterales</taxon>
        <taxon>Roseobacteraceae</taxon>
        <taxon>Octadecabacter</taxon>
    </lineage>
</organism>
<evidence type="ECO:0000259" key="3">
    <source>
        <dbReference type="Pfam" id="PF09375"/>
    </source>
</evidence>
<sequence>MKYVVALLFAPTLAIADPRIDAALDDHILPKFAALTEASEALANAQTCSVEDEWNDAAAAWIAVSHLRFGPTEADSRAFSLAFWPDPRGSTPTALRGLLADDAPAIVDASVAGRGFYAMEFLLFDPAFANAVGRCELIAALADDAFETALAIETDWQDRYVDLMRQTGNDTYRDDTEALQELYKSLTTGLDFTADMRLGRPLGTFDRPRPTRAEMRRSGRSLANISVSLSSLEELSLILSGDALAAALQEKFEAVQAQVGSISTLEGSADLSLVANAGDRFKVEALQQRIAEVRVFLGEELGPELGVIEGFNSLDGD</sequence>
<keyword evidence="5" id="KW-1185">Reference proteome</keyword>
<dbReference type="Pfam" id="PF09375">
    <property type="entry name" value="Peptidase_M75"/>
    <property type="match status" value="1"/>
</dbReference>
<dbReference type="OrthoDB" id="5729110at2"/>
<dbReference type="STRING" id="1458307.OSB_21360"/>
<evidence type="ECO:0000256" key="1">
    <source>
        <dbReference type="ARBA" id="ARBA00004196"/>
    </source>
</evidence>
<proteinExistence type="predicted"/>
<dbReference type="InterPro" id="IPR018976">
    <property type="entry name" value="Imelysin-like"/>
</dbReference>
<evidence type="ECO:0000256" key="2">
    <source>
        <dbReference type="ARBA" id="ARBA00022729"/>
    </source>
</evidence>
<dbReference type="PATRIC" id="fig|1458307.3.peg.2151"/>
<dbReference type="InterPro" id="IPR038352">
    <property type="entry name" value="Imelysin_sf"/>
</dbReference>